<organism evidence="2 3">
    <name type="scientific">Heracleum sosnowskyi</name>
    <dbReference type="NCBI Taxonomy" id="360622"/>
    <lineage>
        <taxon>Eukaryota</taxon>
        <taxon>Viridiplantae</taxon>
        <taxon>Streptophyta</taxon>
        <taxon>Embryophyta</taxon>
        <taxon>Tracheophyta</taxon>
        <taxon>Spermatophyta</taxon>
        <taxon>Magnoliopsida</taxon>
        <taxon>eudicotyledons</taxon>
        <taxon>Gunneridae</taxon>
        <taxon>Pentapetalae</taxon>
        <taxon>asterids</taxon>
        <taxon>campanulids</taxon>
        <taxon>Apiales</taxon>
        <taxon>Apiaceae</taxon>
        <taxon>Apioideae</taxon>
        <taxon>apioid superclade</taxon>
        <taxon>Tordylieae</taxon>
        <taxon>Tordyliinae</taxon>
        <taxon>Heracleum</taxon>
    </lineage>
</organism>
<evidence type="ECO:0000313" key="3">
    <source>
        <dbReference type="Proteomes" id="UP001237642"/>
    </source>
</evidence>
<reference evidence="2" key="1">
    <citation type="submission" date="2023-02" db="EMBL/GenBank/DDBJ databases">
        <title>Genome of toxic invasive species Heracleum sosnowskyi carries increased number of genes despite the absence of recent whole-genome duplications.</title>
        <authorList>
            <person name="Schelkunov M."/>
            <person name="Shtratnikova V."/>
            <person name="Makarenko M."/>
            <person name="Klepikova A."/>
            <person name="Omelchenko D."/>
            <person name="Novikova G."/>
            <person name="Obukhova E."/>
            <person name="Bogdanov V."/>
            <person name="Penin A."/>
            <person name="Logacheva M."/>
        </authorList>
    </citation>
    <scope>NUCLEOTIDE SEQUENCE</scope>
    <source>
        <strain evidence="2">Hsosn_3</strain>
        <tissue evidence="2">Leaf</tissue>
    </source>
</reference>
<dbReference type="Proteomes" id="UP001237642">
    <property type="component" value="Unassembled WGS sequence"/>
</dbReference>
<evidence type="ECO:0000313" key="2">
    <source>
        <dbReference type="EMBL" id="KAK1373133.1"/>
    </source>
</evidence>
<name>A0AAD8HUI8_9APIA</name>
<keyword evidence="3" id="KW-1185">Reference proteome</keyword>
<evidence type="ECO:0000256" key="1">
    <source>
        <dbReference type="SAM" id="MobiDB-lite"/>
    </source>
</evidence>
<gene>
    <name evidence="2" type="ORF">POM88_029326</name>
</gene>
<accession>A0AAD8HUI8</accession>
<protein>
    <submittedName>
        <fullName evidence="2">Uncharacterized protein</fullName>
    </submittedName>
</protein>
<sequence>MRLKYEGMVVNSAPQPLNLFKLDVVGAAAKNKEAVITENVNDIANILEAVVRSEKYEVVRINLEVVICTEPAADVIDRTHSASNRSNDTRSWKASTRNKGDGRRSTGPSECLTRSFPES</sequence>
<dbReference type="EMBL" id="JAUIZM010000007">
    <property type="protein sequence ID" value="KAK1373133.1"/>
    <property type="molecule type" value="Genomic_DNA"/>
</dbReference>
<comment type="caution">
    <text evidence="2">The sequence shown here is derived from an EMBL/GenBank/DDBJ whole genome shotgun (WGS) entry which is preliminary data.</text>
</comment>
<dbReference type="AlphaFoldDB" id="A0AAD8HUI8"/>
<reference evidence="2" key="2">
    <citation type="submission" date="2023-05" db="EMBL/GenBank/DDBJ databases">
        <authorList>
            <person name="Schelkunov M.I."/>
        </authorList>
    </citation>
    <scope>NUCLEOTIDE SEQUENCE</scope>
    <source>
        <strain evidence="2">Hsosn_3</strain>
        <tissue evidence="2">Leaf</tissue>
    </source>
</reference>
<proteinExistence type="predicted"/>
<feature type="region of interest" description="Disordered" evidence="1">
    <location>
        <begin position="77"/>
        <end position="119"/>
    </location>
</feature>